<evidence type="ECO:0000313" key="2">
    <source>
        <dbReference type="EMBL" id="EYC07236.1"/>
    </source>
</evidence>
<evidence type="ECO:0000313" key="3">
    <source>
        <dbReference type="Proteomes" id="UP000024635"/>
    </source>
</evidence>
<accession>A0A016TWS8</accession>
<dbReference type="SUPFAM" id="SSF56672">
    <property type="entry name" value="DNA/RNA polymerases"/>
    <property type="match status" value="1"/>
</dbReference>
<dbReference type="InterPro" id="IPR043128">
    <property type="entry name" value="Rev_trsase/Diguanyl_cyclase"/>
</dbReference>
<protein>
    <recommendedName>
        <fullName evidence="1">Reverse transcriptase domain-containing protein</fullName>
    </recommendedName>
</protein>
<dbReference type="InterPro" id="IPR043502">
    <property type="entry name" value="DNA/RNA_pol_sf"/>
</dbReference>
<name>A0A016TWS8_9BILA</name>
<gene>
    <name evidence="2" type="primary">Acey_s0071.g541</name>
    <name evidence="2" type="ORF">Y032_0071g541</name>
</gene>
<dbReference type="EMBL" id="JARK01001407">
    <property type="protein sequence ID" value="EYC07236.1"/>
    <property type="molecule type" value="Genomic_DNA"/>
</dbReference>
<proteinExistence type="predicted"/>
<dbReference type="PANTHER" id="PTHR47027">
    <property type="entry name" value="REVERSE TRANSCRIPTASE DOMAIN-CONTAINING PROTEIN"/>
    <property type="match status" value="1"/>
</dbReference>
<keyword evidence="3" id="KW-1185">Reference proteome</keyword>
<sequence>MPLCLTFIDLKKAFDTVETEAVLEALGNQGVPTQYIRIFRELYSNFTTRVSPFYDDITIDVRRGVRQGDTVSPKLFTATLEDVMRRLEWDNMGVRVDGRLLHHLRFADDIVLITPSISQAERMLADFDDACGKIGLQLNLTKTMFMRSEWVPDAPFSLNGTNISECSSYVYLGREVNMMNDLAPELGRRKRAAWGAYKSIEDVEKKTKNTRLRAHLFNTTVLPALTYAPETWALRKQDENAVSVIERSIERVMLGLTRLRQVRAGIRSSTLRQQSKISDAAVYAKLSKIRWAGHVMLQNDHRWTRAVSDWTPRNVKRTTGRPPTRWSDFFTKSFKERYDALRVSRTDRTYWTTLAREGDKWKDCWRPLSIPDDQRESSIPIKIPFRDCPTRWGSAFTLICDILDSLPAFEELLTSLKMDPFEEEEARSLRAMNTFLEPFSHMTKQVCSQRATCSMDIAVGQTLIKKAERSTHSTPFYFCELLHIRT</sequence>
<dbReference type="Proteomes" id="UP000024635">
    <property type="component" value="Unassembled WGS sequence"/>
</dbReference>
<dbReference type="STRING" id="53326.A0A016TWS8"/>
<feature type="domain" description="Reverse transcriptase" evidence="1">
    <location>
        <begin position="1"/>
        <end position="163"/>
    </location>
</feature>
<comment type="caution">
    <text evidence="2">The sequence shown here is derived from an EMBL/GenBank/DDBJ whole genome shotgun (WGS) entry which is preliminary data.</text>
</comment>
<evidence type="ECO:0000259" key="1">
    <source>
        <dbReference type="PROSITE" id="PS50878"/>
    </source>
</evidence>
<dbReference type="PROSITE" id="PS50878">
    <property type="entry name" value="RT_POL"/>
    <property type="match status" value="1"/>
</dbReference>
<dbReference type="CDD" id="cd01650">
    <property type="entry name" value="RT_nLTR_like"/>
    <property type="match status" value="1"/>
</dbReference>
<dbReference type="AlphaFoldDB" id="A0A016TWS8"/>
<dbReference type="PANTHER" id="PTHR47027:SF20">
    <property type="entry name" value="REVERSE TRANSCRIPTASE-LIKE PROTEIN WITH RNA-DIRECTED DNA POLYMERASE DOMAIN"/>
    <property type="match status" value="1"/>
</dbReference>
<dbReference type="Pfam" id="PF00078">
    <property type="entry name" value="RVT_1"/>
    <property type="match status" value="1"/>
</dbReference>
<reference evidence="3" key="1">
    <citation type="journal article" date="2015" name="Nat. Genet.">
        <title>The genome and transcriptome of the zoonotic hookworm Ancylostoma ceylanicum identify infection-specific gene families.</title>
        <authorList>
            <person name="Schwarz E.M."/>
            <person name="Hu Y."/>
            <person name="Antoshechkin I."/>
            <person name="Miller M.M."/>
            <person name="Sternberg P.W."/>
            <person name="Aroian R.V."/>
        </authorList>
    </citation>
    <scope>NUCLEOTIDE SEQUENCE</scope>
    <source>
        <strain evidence="3">HY135</strain>
    </source>
</reference>
<dbReference type="InterPro" id="IPR000477">
    <property type="entry name" value="RT_dom"/>
</dbReference>
<dbReference type="Gene3D" id="3.30.70.270">
    <property type="match status" value="1"/>
</dbReference>
<organism evidence="2 3">
    <name type="scientific">Ancylostoma ceylanicum</name>
    <dbReference type="NCBI Taxonomy" id="53326"/>
    <lineage>
        <taxon>Eukaryota</taxon>
        <taxon>Metazoa</taxon>
        <taxon>Ecdysozoa</taxon>
        <taxon>Nematoda</taxon>
        <taxon>Chromadorea</taxon>
        <taxon>Rhabditida</taxon>
        <taxon>Rhabditina</taxon>
        <taxon>Rhabditomorpha</taxon>
        <taxon>Strongyloidea</taxon>
        <taxon>Ancylostomatidae</taxon>
        <taxon>Ancylostomatinae</taxon>
        <taxon>Ancylostoma</taxon>
    </lineage>
</organism>